<name>A0A381P6U9_9ZZZZ</name>
<dbReference type="InterPro" id="IPR045865">
    <property type="entry name" value="ACT-like_dom_sf"/>
</dbReference>
<reference evidence="3" key="1">
    <citation type="submission" date="2018-05" db="EMBL/GenBank/DDBJ databases">
        <authorList>
            <person name="Lanie J.A."/>
            <person name="Ng W.-L."/>
            <person name="Kazmierczak K.M."/>
            <person name="Andrzejewski T.M."/>
            <person name="Davidsen T.M."/>
            <person name="Wayne K.J."/>
            <person name="Tettelin H."/>
            <person name="Glass J.I."/>
            <person name="Rusch D."/>
            <person name="Podicherti R."/>
            <person name="Tsui H.-C.T."/>
            <person name="Winkler M.E."/>
        </authorList>
    </citation>
    <scope>NUCLEOTIDE SEQUENCE</scope>
</reference>
<dbReference type="Pfam" id="PF13840">
    <property type="entry name" value="ACT_7"/>
    <property type="match status" value="1"/>
</dbReference>
<evidence type="ECO:0000313" key="3">
    <source>
        <dbReference type="EMBL" id="SUZ62314.1"/>
    </source>
</evidence>
<dbReference type="SUPFAM" id="SSF55021">
    <property type="entry name" value="ACT-like"/>
    <property type="match status" value="2"/>
</dbReference>
<dbReference type="InterPro" id="IPR049447">
    <property type="entry name" value="A9CJY8-like_N"/>
</dbReference>
<feature type="domain" description="A9CJY8-like N-terminal" evidence="2">
    <location>
        <begin position="16"/>
        <end position="58"/>
    </location>
</feature>
<dbReference type="Pfam" id="PF21631">
    <property type="entry name" value="A9CJY8-like_N"/>
    <property type="match status" value="1"/>
</dbReference>
<dbReference type="InterPro" id="IPR016540">
    <property type="entry name" value="UCP008459"/>
</dbReference>
<dbReference type="PANTHER" id="PTHR31131">
    <property type="entry name" value="CHROMOSOME 1, WHOLE GENOME SHOTGUN SEQUENCE"/>
    <property type="match status" value="1"/>
</dbReference>
<gene>
    <name evidence="3" type="ORF">METZ01_LOCUS15168</name>
</gene>
<dbReference type="InterPro" id="IPR027795">
    <property type="entry name" value="CASTOR_ACT_dom"/>
</dbReference>
<evidence type="ECO:0000259" key="2">
    <source>
        <dbReference type="Pfam" id="PF21631"/>
    </source>
</evidence>
<feature type="non-terminal residue" evidence="3">
    <location>
        <position position="1"/>
    </location>
</feature>
<dbReference type="Gene3D" id="3.30.2130.10">
    <property type="entry name" value="VC0802-like"/>
    <property type="match status" value="1"/>
</dbReference>
<dbReference type="InterPro" id="IPR051719">
    <property type="entry name" value="CASTOR_mTORC1"/>
</dbReference>
<dbReference type="AlphaFoldDB" id="A0A381P6U9"/>
<protein>
    <submittedName>
        <fullName evidence="3">Uncharacterized protein</fullName>
    </submittedName>
</protein>
<sequence length="131" mass="14308">VNEPARSCELVVLQNNYGICKFGPKEPVPAWVDDGDFWSVSRTREELSVICEEQLIPSSVHAEGGYSCLYVLGPLGLTMVGVWASLTTSLADAGISVFAISTFDTDYLLVRQEELPDAIDALRESGHVVQF</sequence>
<proteinExistence type="predicted"/>
<accession>A0A381P6U9</accession>
<feature type="domain" description="CASTOR ACT" evidence="1">
    <location>
        <begin position="63"/>
        <end position="124"/>
    </location>
</feature>
<dbReference type="EMBL" id="UINC01000862">
    <property type="protein sequence ID" value="SUZ62314.1"/>
    <property type="molecule type" value="Genomic_DNA"/>
</dbReference>
<dbReference type="PANTHER" id="PTHR31131:SF6">
    <property type="entry name" value="CASTOR ACT DOMAIN-CONTAINING PROTEIN"/>
    <property type="match status" value="1"/>
</dbReference>
<dbReference type="CDD" id="cd04868">
    <property type="entry name" value="ACT_AK-like"/>
    <property type="match status" value="1"/>
</dbReference>
<dbReference type="PIRSF" id="PIRSF008459">
    <property type="entry name" value="UCP008459"/>
    <property type="match status" value="1"/>
</dbReference>
<organism evidence="3">
    <name type="scientific">marine metagenome</name>
    <dbReference type="NCBI Taxonomy" id="408172"/>
    <lineage>
        <taxon>unclassified sequences</taxon>
        <taxon>metagenomes</taxon>
        <taxon>ecological metagenomes</taxon>
    </lineage>
</organism>
<evidence type="ECO:0000259" key="1">
    <source>
        <dbReference type="Pfam" id="PF13840"/>
    </source>
</evidence>